<evidence type="ECO:0000256" key="4">
    <source>
        <dbReference type="SAM" id="MobiDB-lite"/>
    </source>
</evidence>
<evidence type="ECO:0000256" key="1">
    <source>
        <dbReference type="ARBA" id="ARBA00023016"/>
    </source>
</evidence>
<feature type="compositionally biased region" description="Basic residues" evidence="4">
    <location>
        <begin position="114"/>
        <end position="123"/>
    </location>
</feature>
<evidence type="ECO:0000256" key="3">
    <source>
        <dbReference type="RuleBase" id="RU003616"/>
    </source>
</evidence>
<evidence type="ECO:0000313" key="6">
    <source>
        <dbReference type="EMBL" id="OQE02872.1"/>
    </source>
</evidence>
<dbReference type="CDD" id="cd06464">
    <property type="entry name" value="ACD_sHsps-like"/>
    <property type="match status" value="1"/>
</dbReference>
<comment type="caution">
    <text evidence="6">The sequence shown here is derived from an EMBL/GenBank/DDBJ whole genome shotgun (WGS) entry which is preliminary data.</text>
</comment>
<keyword evidence="7" id="KW-1185">Reference proteome</keyword>
<evidence type="ECO:0000313" key="7">
    <source>
        <dbReference type="Proteomes" id="UP000191518"/>
    </source>
</evidence>
<feature type="compositionally biased region" description="Basic residues" evidence="4">
    <location>
        <begin position="31"/>
        <end position="44"/>
    </location>
</feature>
<dbReference type="EMBL" id="MDYP01000037">
    <property type="protein sequence ID" value="OQE02872.1"/>
    <property type="molecule type" value="Genomic_DNA"/>
</dbReference>
<feature type="compositionally biased region" description="Low complexity" evidence="4">
    <location>
        <begin position="254"/>
        <end position="263"/>
    </location>
</feature>
<dbReference type="AlphaFoldDB" id="A0A1V6RM06"/>
<dbReference type="InterPro" id="IPR002068">
    <property type="entry name" value="A-crystallin/Hsp20_dom"/>
</dbReference>
<feature type="compositionally biased region" description="Basic residues" evidence="4">
    <location>
        <begin position="279"/>
        <end position="295"/>
    </location>
</feature>
<feature type="compositionally biased region" description="Basic residues" evidence="4">
    <location>
        <begin position="207"/>
        <end position="216"/>
    </location>
</feature>
<dbReference type="Pfam" id="PF00011">
    <property type="entry name" value="HSP20"/>
    <property type="match status" value="1"/>
</dbReference>
<feature type="compositionally biased region" description="Low complexity" evidence="4">
    <location>
        <begin position="218"/>
        <end position="229"/>
    </location>
</feature>
<evidence type="ECO:0000259" key="5">
    <source>
        <dbReference type="PROSITE" id="PS01031"/>
    </source>
</evidence>
<accession>A0A1V6RM06</accession>
<feature type="compositionally biased region" description="Basic and acidic residues" evidence="4">
    <location>
        <begin position="440"/>
        <end position="461"/>
    </location>
</feature>
<dbReference type="SUPFAM" id="SSF49764">
    <property type="entry name" value="HSP20-like chaperones"/>
    <property type="match status" value="1"/>
</dbReference>
<organism evidence="6 7">
    <name type="scientific">Penicillium vulpinum</name>
    <dbReference type="NCBI Taxonomy" id="29845"/>
    <lineage>
        <taxon>Eukaryota</taxon>
        <taxon>Fungi</taxon>
        <taxon>Dikarya</taxon>
        <taxon>Ascomycota</taxon>
        <taxon>Pezizomycotina</taxon>
        <taxon>Eurotiomycetes</taxon>
        <taxon>Eurotiomycetidae</taxon>
        <taxon>Eurotiales</taxon>
        <taxon>Aspergillaceae</taxon>
        <taxon>Penicillium</taxon>
    </lineage>
</organism>
<evidence type="ECO:0000256" key="2">
    <source>
        <dbReference type="PROSITE-ProRule" id="PRU00285"/>
    </source>
</evidence>
<dbReference type="InterPro" id="IPR008978">
    <property type="entry name" value="HSP20-like_chaperone"/>
</dbReference>
<feature type="compositionally biased region" description="Gly residues" evidence="4">
    <location>
        <begin position="193"/>
        <end position="206"/>
    </location>
</feature>
<feature type="region of interest" description="Disordered" evidence="4">
    <location>
        <begin position="26"/>
        <end position="297"/>
    </location>
</feature>
<gene>
    <name evidence="6" type="ORF">PENVUL_c037G06342</name>
</gene>
<dbReference type="Proteomes" id="UP000191518">
    <property type="component" value="Unassembled WGS sequence"/>
</dbReference>
<dbReference type="STRING" id="29845.A0A1V6RM06"/>
<feature type="region of interest" description="Disordered" evidence="4">
    <location>
        <begin position="440"/>
        <end position="479"/>
    </location>
</feature>
<sequence>MASIYQLNQPSNPFWDMVNGNLEDHPFFAPRGHRGHHGHHGHGRRGWDNSQQSDNTSRGAQAAKPTNSNGNMEKDEASASESDSPENHHHRCDHCGKGNGMSKGHRGPGPFHGKGGKGKHGHGPHTGLYGYGHHGHHNTSKEFSRDSEAVGELSEPKAISFASKEKIETSASDSDSPDNHHRRHGEKSKNKGHGGPGHHGPGPFRGKGGKGRHGHGPHVGPYDFHSSGHGHLHGAGALGGPGRGGKGRHGHGHGPYAGPYGFPGHHHNASPHDFGFHGQGHHGKGGRSGRGRHHGGFGGPFDFLRQFSAGLGFPMDGATAEGVDFTPSVDVFDTPTNYIVHVSLPGAKKSDLSIDYDADESVLHLAGVVYRPGVNEDLNQALVIEERAQHVGVFEREVRLGTRIAPAFVIVDEISAKLEDGVLNVTLPKIVQDPEVGKKKVSVEDGELENEKDAMAMDERTLTPVESEESDVEDGDAREYVKVHVQ</sequence>
<comment type="similarity">
    <text evidence="2 3">Belongs to the small heat shock protein (HSP20) family.</text>
</comment>
<dbReference type="Gene3D" id="2.60.40.790">
    <property type="match status" value="1"/>
</dbReference>
<name>A0A1V6RM06_9EURO</name>
<keyword evidence="1" id="KW-0346">Stress response</keyword>
<protein>
    <recommendedName>
        <fullName evidence="5">SHSP domain-containing protein</fullName>
    </recommendedName>
</protein>
<proteinExistence type="inferred from homology"/>
<dbReference type="PROSITE" id="PS01031">
    <property type="entry name" value="SHSP"/>
    <property type="match status" value="1"/>
</dbReference>
<feature type="domain" description="SHSP" evidence="5">
    <location>
        <begin position="320"/>
        <end position="444"/>
    </location>
</feature>
<dbReference type="PANTHER" id="PTHR11527">
    <property type="entry name" value="HEAT-SHOCK PROTEIN 20 FAMILY MEMBER"/>
    <property type="match status" value="1"/>
</dbReference>
<feature type="compositionally biased region" description="Basic and acidic residues" evidence="4">
    <location>
        <begin position="139"/>
        <end position="148"/>
    </location>
</feature>
<dbReference type="OrthoDB" id="5511210at2759"/>
<dbReference type="InterPro" id="IPR031107">
    <property type="entry name" value="Small_HSP"/>
</dbReference>
<feature type="compositionally biased region" description="Polar residues" evidence="4">
    <location>
        <begin position="48"/>
        <end position="71"/>
    </location>
</feature>
<feature type="compositionally biased region" description="Basic residues" evidence="4">
    <location>
        <begin position="180"/>
        <end position="192"/>
    </location>
</feature>
<reference evidence="7" key="1">
    <citation type="journal article" date="2017" name="Nat. Microbiol.">
        <title>Global analysis of biosynthetic gene clusters reveals vast potential of secondary metabolite production in Penicillium species.</title>
        <authorList>
            <person name="Nielsen J.C."/>
            <person name="Grijseels S."/>
            <person name="Prigent S."/>
            <person name="Ji B."/>
            <person name="Dainat J."/>
            <person name="Nielsen K.F."/>
            <person name="Frisvad J.C."/>
            <person name="Workman M."/>
            <person name="Nielsen J."/>
        </authorList>
    </citation>
    <scope>NUCLEOTIDE SEQUENCE [LARGE SCALE GENOMIC DNA]</scope>
    <source>
        <strain evidence="7">IBT 29486</strain>
    </source>
</reference>